<evidence type="ECO:0000313" key="2">
    <source>
        <dbReference type="Proteomes" id="UP000887565"/>
    </source>
</evidence>
<evidence type="ECO:0000313" key="3">
    <source>
        <dbReference type="WBParaSite" id="nRc.2.0.1.t46814-RA"/>
    </source>
</evidence>
<sequence>MIAVMAVVIIMAALQSQLSVVLNCIPSSARLQLGQQCHQDWQVWSIPIIPPVQGDEKWCIDQSRQRLSMTSELGLS</sequence>
<dbReference type="Proteomes" id="UP000887565">
    <property type="component" value="Unplaced"/>
</dbReference>
<feature type="chain" id="PRO_5037548238" evidence="1">
    <location>
        <begin position="20"/>
        <end position="76"/>
    </location>
</feature>
<dbReference type="AlphaFoldDB" id="A0A915L709"/>
<dbReference type="WBParaSite" id="nRc.2.0.1.t46814-RA">
    <property type="protein sequence ID" value="nRc.2.0.1.t46814-RA"/>
    <property type="gene ID" value="nRc.2.0.1.g46814"/>
</dbReference>
<feature type="signal peptide" evidence="1">
    <location>
        <begin position="1"/>
        <end position="19"/>
    </location>
</feature>
<proteinExistence type="predicted"/>
<protein>
    <submittedName>
        <fullName evidence="3">Uncharacterized protein</fullName>
    </submittedName>
</protein>
<evidence type="ECO:0000256" key="1">
    <source>
        <dbReference type="SAM" id="SignalP"/>
    </source>
</evidence>
<organism evidence="2 3">
    <name type="scientific">Romanomermis culicivorax</name>
    <name type="common">Nematode worm</name>
    <dbReference type="NCBI Taxonomy" id="13658"/>
    <lineage>
        <taxon>Eukaryota</taxon>
        <taxon>Metazoa</taxon>
        <taxon>Ecdysozoa</taxon>
        <taxon>Nematoda</taxon>
        <taxon>Enoplea</taxon>
        <taxon>Dorylaimia</taxon>
        <taxon>Mermithida</taxon>
        <taxon>Mermithoidea</taxon>
        <taxon>Mermithidae</taxon>
        <taxon>Romanomermis</taxon>
    </lineage>
</organism>
<name>A0A915L709_ROMCU</name>
<reference evidence="3" key="1">
    <citation type="submission" date="2022-11" db="UniProtKB">
        <authorList>
            <consortium name="WormBaseParasite"/>
        </authorList>
    </citation>
    <scope>IDENTIFICATION</scope>
</reference>
<accession>A0A915L709</accession>
<keyword evidence="1" id="KW-0732">Signal</keyword>
<keyword evidence="2" id="KW-1185">Reference proteome</keyword>